<evidence type="ECO:0000313" key="9">
    <source>
        <dbReference type="Proteomes" id="UP001326613"/>
    </source>
</evidence>
<dbReference type="PANTHER" id="PTHR38107:SF3">
    <property type="entry name" value="LYSOZYME RRRD-RELATED"/>
    <property type="match status" value="1"/>
</dbReference>
<name>A0ABZ0UZ49_9RICK</name>
<comment type="catalytic activity">
    <reaction evidence="1 7">
        <text>Hydrolysis of (1-&gt;4)-beta-linkages between N-acetylmuramic acid and N-acetyl-D-glucosamine residues in a peptidoglycan and between N-acetyl-D-glucosamine residues in chitodextrins.</text>
        <dbReference type="EC" id="3.2.1.17"/>
    </reaction>
</comment>
<evidence type="ECO:0000313" key="8">
    <source>
        <dbReference type="EMBL" id="WPY01364.1"/>
    </source>
</evidence>
<dbReference type="Pfam" id="PF00959">
    <property type="entry name" value="Phage_lysozyme"/>
    <property type="match status" value="1"/>
</dbReference>
<evidence type="ECO:0000256" key="6">
    <source>
        <dbReference type="ARBA" id="ARBA00023295"/>
    </source>
</evidence>
<reference evidence="8 9" key="1">
    <citation type="submission" date="2022-10" db="EMBL/GenBank/DDBJ databases">
        <title>Host association and intracellularity evolved multiple times independently in the Rickettsiales.</title>
        <authorList>
            <person name="Castelli M."/>
            <person name="Nardi T."/>
            <person name="Gammuto L."/>
            <person name="Bellinzona G."/>
            <person name="Sabaneyeva E."/>
            <person name="Potekhin A."/>
            <person name="Serra V."/>
            <person name="Petroni G."/>
            <person name="Sassera D."/>
        </authorList>
    </citation>
    <scope>NUCLEOTIDE SEQUENCE [LARGE SCALE GENOMIC DNA]</scope>
    <source>
        <strain evidence="8 9">Kr 154-4</strain>
    </source>
</reference>
<dbReference type="PANTHER" id="PTHR38107">
    <property type="match status" value="1"/>
</dbReference>
<evidence type="ECO:0000256" key="2">
    <source>
        <dbReference type="ARBA" id="ARBA00022529"/>
    </source>
</evidence>
<dbReference type="InterPro" id="IPR033907">
    <property type="entry name" value="Endolysin_autolysin"/>
</dbReference>
<dbReference type="InterPro" id="IPR023346">
    <property type="entry name" value="Lysozyme-like_dom_sf"/>
</dbReference>
<gene>
    <name evidence="8" type="ORF">Trichorick_01275</name>
</gene>
<dbReference type="Proteomes" id="UP001326613">
    <property type="component" value="Chromosome"/>
</dbReference>
<sequence>MHRFTSSAGIALIKQFEGFSKVPYICAGGYYTIGYGHKLAPNEQYDSLSEETAEQILVSDLFSAERAVVRYIDVELLDYQFDALVSFTFNCGSGALQRSTLRQKINYQLYDEAGAEFLKWIYVGSRRITGLVYRRIAEKRLFTGILGEN</sequence>
<keyword evidence="3 7" id="KW-0081">Bacteriolytic enzyme</keyword>
<evidence type="ECO:0000256" key="4">
    <source>
        <dbReference type="ARBA" id="ARBA00022801"/>
    </source>
</evidence>
<evidence type="ECO:0000256" key="5">
    <source>
        <dbReference type="ARBA" id="ARBA00023200"/>
    </source>
</evidence>
<dbReference type="SUPFAM" id="SSF53955">
    <property type="entry name" value="Lysozyme-like"/>
    <property type="match status" value="1"/>
</dbReference>
<proteinExistence type="inferred from homology"/>
<keyword evidence="2 7" id="KW-0929">Antimicrobial</keyword>
<keyword evidence="5" id="KW-1035">Host cytoplasm</keyword>
<keyword evidence="6 7" id="KW-0326">Glycosidase</keyword>
<accession>A0ABZ0UZ49</accession>
<evidence type="ECO:0000256" key="3">
    <source>
        <dbReference type="ARBA" id="ARBA00022638"/>
    </source>
</evidence>
<dbReference type="EC" id="3.2.1.17" evidence="7"/>
<protein>
    <recommendedName>
        <fullName evidence="7">Lysozyme</fullName>
        <ecNumber evidence="7">3.2.1.17</ecNumber>
    </recommendedName>
</protein>
<evidence type="ECO:0000256" key="1">
    <source>
        <dbReference type="ARBA" id="ARBA00000632"/>
    </source>
</evidence>
<dbReference type="InterPro" id="IPR051018">
    <property type="entry name" value="Bacteriophage_GH24"/>
</dbReference>
<comment type="similarity">
    <text evidence="7">Belongs to the glycosyl hydrolase 24 family.</text>
</comment>
<dbReference type="InterPro" id="IPR034690">
    <property type="entry name" value="Endolysin_T4_type"/>
</dbReference>
<dbReference type="HAMAP" id="MF_04110">
    <property type="entry name" value="ENDOLYSIN_T4"/>
    <property type="match status" value="1"/>
</dbReference>
<keyword evidence="9" id="KW-1185">Reference proteome</keyword>
<dbReference type="InterPro" id="IPR023347">
    <property type="entry name" value="Lysozyme_dom_sf"/>
</dbReference>
<keyword evidence="4 7" id="KW-0378">Hydrolase</keyword>
<evidence type="ECO:0000256" key="7">
    <source>
        <dbReference type="RuleBase" id="RU003788"/>
    </source>
</evidence>
<dbReference type="CDD" id="cd00737">
    <property type="entry name" value="lyz_endolysin_autolysin"/>
    <property type="match status" value="1"/>
</dbReference>
<dbReference type="EMBL" id="CP112932">
    <property type="protein sequence ID" value="WPY01364.1"/>
    <property type="molecule type" value="Genomic_DNA"/>
</dbReference>
<dbReference type="InterPro" id="IPR002196">
    <property type="entry name" value="Glyco_hydro_24"/>
</dbReference>
<organism evidence="8 9">
    <name type="scientific">Candidatus Trichorickettsia mobilis</name>
    <dbReference type="NCBI Taxonomy" id="1346319"/>
    <lineage>
        <taxon>Bacteria</taxon>
        <taxon>Pseudomonadati</taxon>
        <taxon>Pseudomonadota</taxon>
        <taxon>Alphaproteobacteria</taxon>
        <taxon>Rickettsiales</taxon>
        <taxon>Rickettsiaceae</taxon>
        <taxon>Rickettsieae</taxon>
        <taxon>Candidatus Trichorickettsia</taxon>
    </lineage>
</organism>
<dbReference type="Gene3D" id="1.10.530.40">
    <property type="match status" value="1"/>
</dbReference>